<evidence type="ECO:0000313" key="5">
    <source>
        <dbReference type="Proteomes" id="UP000035722"/>
    </source>
</evidence>
<dbReference type="OrthoDB" id="4113332at2"/>
<comment type="caution">
    <text evidence="4">The sequence shown here is derived from an EMBL/GenBank/DDBJ whole genome shotgun (WGS) entry which is preliminary data.</text>
</comment>
<organism evidence="4 5">
    <name type="scientific">Pseudarthrobacter siccitolerans</name>
    <dbReference type="NCBI Taxonomy" id="861266"/>
    <lineage>
        <taxon>Bacteria</taxon>
        <taxon>Bacillati</taxon>
        <taxon>Actinomycetota</taxon>
        <taxon>Actinomycetes</taxon>
        <taxon>Micrococcales</taxon>
        <taxon>Micrococcaceae</taxon>
        <taxon>Pseudarthrobacter</taxon>
    </lineage>
</organism>
<dbReference type="InterPro" id="IPR036625">
    <property type="entry name" value="E3-bd_dom_sf"/>
</dbReference>
<dbReference type="Pfam" id="PF11774">
    <property type="entry name" value="Lsr2"/>
    <property type="match status" value="1"/>
</dbReference>
<dbReference type="InterPro" id="IPR024412">
    <property type="entry name" value="Lsr2_dim_dom"/>
</dbReference>
<feature type="domain" description="Lsr2 dimerization" evidence="2">
    <location>
        <begin position="1"/>
        <end position="57"/>
    </location>
</feature>
<dbReference type="RefSeq" id="WP_050054975.1">
    <property type="nucleotide sequence ID" value="NZ_CAQI01000042.1"/>
</dbReference>
<dbReference type="Pfam" id="PF23359">
    <property type="entry name" value="Lsr2_DNA-bd"/>
    <property type="match status" value="1"/>
</dbReference>
<name>A0A024H2N8_9MICC</name>
<dbReference type="STRING" id="861266.ARTSIC4J27_1974"/>
<evidence type="ECO:0000259" key="2">
    <source>
        <dbReference type="Pfam" id="PF11774"/>
    </source>
</evidence>
<reference evidence="5" key="1">
    <citation type="journal article" date="2014" name="Genome Announc.">
        <title>Genome Sequence of Arthrobacter siccitolerans 4J27, a Xeroprotectant-Producing Desiccation-Tolerant Microorganism.</title>
        <authorList>
            <person name="Manzanera M."/>
            <person name="Santa-Cruz-Calvo L."/>
            <person name="Vilchez J.I."/>
            <person name="Garcia-Fontana C."/>
            <person name="Silva-Castro G.A."/>
            <person name="Calvo C."/>
            <person name="Gonzalez-Lopez J."/>
        </authorList>
    </citation>
    <scope>NUCLEOTIDE SEQUENCE [LARGE SCALE GENOMIC DNA]</scope>
    <source>
        <strain evidence="5">4J27</strain>
    </source>
</reference>
<evidence type="ECO:0000256" key="1">
    <source>
        <dbReference type="ARBA" id="ARBA00023125"/>
    </source>
</evidence>
<dbReference type="GO" id="GO:0016746">
    <property type="term" value="F:acyltransferase activity"/>
    <property type="evidence" value="ECO:0007669"/>
    <property type="project" value="InterPro"/>
</dbReference>
<evidence type="ECO:0000259" key="3">
    <source>
        <dbReference type="Pfam" id="PF23359"/>
    </source>
</evidence>
<keyword evidence="5" id="KW-1185">Reference proteome</keyword>
<keyword evidence="1" id="KW-0238">DNA-binding</keyword>
<dbReference type="EMBL" id="CAQI01000042">
    <property type="protein sequence ID" value="CCQ46014.1"/>
    <property type="molecule type" value="Genomic_DNA"/>
</dbReference>
<gene>
    <name evidence="4" type="primary">lsr2</name>
    <name evidence="4" type="ORF">ARTSIC4J27_1974</name>
</gene>
<sequence>MAQKTVVILSDDLDGSEANETITFGLDGSEYEIDLNKAHASELRSALERFANAGRRISGGRGRPAGRKAGGSGVDTKAVRMWALDNGLKVNTRGRIQQEILEKYRAAH</sequence>
<accession>A0A024H2N8</accession>
<evidence type="ECO:0000313" key="4">
    <source>
        <dbReference type="EMBL" id="CCQ46014.1"/>
    </source>
</evidence>
<proteinExistence type="predicted"/>
<dbReference type="Gene3D" id="3.30.60.230">
    <property type="entry name" value="Lsr2, dimerization domain"/>
    <property type="match status" value="1"/>
</dbReference>
<feature type="domain" description="Lsr2 DNA-binding" evidence="3">
    <location>
        <begin position="73"/>
        <end position="107"/>
    </location>
</feature>
<dbReference type="Proteomes" id="UP000035722">
    <property type="component" value="Unassembled WGS sequence"/>
</dbReference>
<protein>
    <submittedName>
        <fullName evidence="4">Protein lsr2</fullName>
    </submittedName>
</protein>
<dbReference type="InterPro" id="IPR042261">
    <property type="entry name" value="Lsr2-like_dimerization"/>
</dbReference>
<dbReference type="GO" id="GO:0003677">
    <property type="term" value="F:DNA binding"/>
    <property type="evidence" value="ECO:0007669"/>
    <property type="project" value="UniProtKB-KW"/>
</dbReference>
<dbReference type="Gene3D" id="4.10.320.10">
    <property type="entry name" value="E3-binding domain"/>
    <property type="match status" value="1"/>
</dbReference>
<dbReference type="InterPro" id="IPR055370">
    <property type="entry name" value="Lsr2_DNA-bd"/>
</dbReference>
<dbReference type="AlphaFoldDB" id="A0A024H2N8"/>